<evidence type="ECO:0000256" key="3">
    <source>
        <dbReference type="ARBA" id="ARBA00022679"/>
    </source>
</evidence>
<evidence type="ECO:0000256" key="1">
    <source>
        <dbReference type="ARBA" id="ARBA00006739"/>
    </source>
</evidence>
<dbReference type="STRING" id="1802525.A2975_02125"/>
<comment type="caution">
    <text evidence="5">The sequence shown here is derived from an EMBL/GenBank/DDBJ whole genome shotgun (WGS) entry which is preliminary data.</text>
</comment>
<dbReference type="GO" id="GO:0006506">
    <property type="term" value="P:GPI anchor biosynthetic process"/>
    <property type="evidence" value="ECO:0007669"/>
    <property type="project" value="TreeGrafter"/>
</dbReference>
<dbReference type="GO" id="GO:0006488">
    <property type="term" value="P:dolichol-linked oligosaccharide biosynthetic process"/>
    <property type="evidence" value="ECO:0007669"/>
    <property type="project" value="TreeGrafter"/>
</dbReference>
<feature type="domain" description="Glycosyltransferase 2-like" evidence="4">
    <location>
        <begin position="6"/>
        <end position="164"/>
    </location>
</feature>
<dbReference type="GO" id="GO:0035269">
    <property type="term" value="P:protein O-linked glycosylation via mannose"/>
    <property type="evidence" value="ECO:0007669"/>
    <property type="project" value="TreeGrafter"/>
</dbReference>
<evidence type="ECO:0000313" key="6">
    <source>
        <dbReference type="Proteomes" id="UP000178429"/>
    </source>
</evidence>
<dbReference type="AlphaFoldDB" id="A0A1F8BY20"/>
<dbReference type="CDD" id="cd06442">
    <property type="entry name" value="DPM1_like"/>
    <property type="match status" value="1"/>
</dbReference>
<dbReference type="PANTHER" id="PTHR43398:SF1">
    <property type="entry name" value="DOLICHOL-PHOSPHATE MANNOSYLTRANSFERASE SUBUNIT 1"/>
    <property type="match status" value="1"/>
</dbReference>
<dbReference type="EMBL" id="MGHL01000015">
    <property type="protein sequence ID" value="OGM68967.1"/>
    <property type="molecule type" value="Genomic_DNA"/>
</dbReference>
<dbReference type="SUPFAM" id="SSF53448">
    <property type="entry name" value="Nucleotide-diphospho-sugar transferases"/>
    <property type="match status" value="1"/>
</dbReference>
<dbReference type="Proteomes" id="UP000178429">
    <property type="component" value="Unassembled WGS sequence"/>
</dbReference>
<comment type="similarity">
    <text evidence="1">Belongs to the glycosyltransferase 2 family.</text>
</comment>
<dbReference type="Pfam" id="PF00535">
    <property type="entry name" value="Glycos_transf_2"/>
    <property type="match status" value="1"/>
</dbReference>
<organism evidence="5 6">
    <name type="scientific">Candidatus Woesebacteria bacterium RIFCSPLOWO2_01_FULL_44_14</name>
    <dbReference type="NCBI Taxonomy" id="1802525"/>
    <lineage>
        <taxon>Bacteria</taxon>
        <taxon>Candidatus Woeseibacteriota</taxon>
    </lineage>
</organism>
<protein>
    <recommendedName>
        <fullName evidence="4">Glycosyltransferase 2-like domain-containing protein</fullName>
    </recommendedName>
</protein>
<name>A0A1F8BY20_9BACT</name>
<proteinExistence type="inferred from homology"/>
<dbReference type="InterPro" id="IPR039528">
    <property type="entry name" value="DPM1-like"/>
</dbReference>
<accession>A0A1F8BY20</accession>
<evidence type="ECO:0000256" key="2">
    <source>
        <dbReference type="ARBA" id="ARBA00022676"/>
    </source>
</evidence>
<dbReference type="GO" id="GO:0016020">
    <property type="term" value="C:membrane"/>
    <property type="evidence" value="ECO:0007669"/>
    <property type="project" value="GOC"/>
</dbReference>
<dbReference type="GO" id="GO:0004582">
    <property type="term" value="F:dolichyl-phosphate beta-D-mannosyltransferase activity"/>
    <property type="evidence" value="ECO:0007669"/>
    <property type="project" value="InterPro"/>
</dbReference>
<reference evidence="5 6" key="1">
    <citation type="journal article" date="2016" name="Nat. Commun.">
        <title>Thousands of microbial genomes shed light on interconnected biogeochemical processes in an aquifer system.</title>
        <authorList>
            <person name="Anantharaman K."/>
            <person name="Brown C.T."/>
            <person name="Hug L.A."/>
            <person name="Sharon I."/>
            <person name="Castelle C.J."/>
            <person name="Probst A.J."/>
            <person name="Thomas B.C."/>
            <person name="Singh A."/>
            <person name="Wilkins M.J."/>
            <person name="Karaoz U."/>
            <person name="Brodie E.L."/>
            <person name="Williams K.H."/>
            <person name="Hubbard S.S."/>
            <person name="Banfield J.F."/>
        </authorList>
    </citation>
    <scope>NUCLEOTIDE SEQUENCE [LARGE SCALE GENOMIC DNA]</scope>
</reference>
<keyword evidence="2" id="KW-0328">Glycosyltransferase</keyword>
<dbReference type="InterPro" id="IPR029044">
    <property type="entry name" value="Nucleotide-diphossugar_trans"/>
</dbReference>
<sequence length="235" mass="26404">MSPKISIVMPTYNEVENVENLIHRIEETLKKDFEIIVVDDNSPDDTAEIVRQLQLRMPYLRLIVRRKKLGLATAIQKGIKASRGSLVGWLDCAGDMPPEKFAQMKKKLTRYDVVVGSTFIPGGRDQRGDVVSALASRMINRLCQLVLGSEITDYTSGFILAKKETIDYQVFTGLHGSYFIKLLASARKHGFKIVEIPYTLGPRQHGESKLSGFIPTIKTGVNYLQALFEAKFLLK</sequence>
<dbReference type="InterPro" id="IPR001173">
    <property type="entry name" value="Glyco_trans_2-like"/>
</dbReference>
<gene>
    <name evidence="5" type="ORF">A2975_02125</name>
</gene>
<keyword evidence="3" id="KW-0808">Transferase</keyword>
<dbReference type="Gene3D" id="3.90.550.10">
    <property type="entry name" value="Spore Coat Polysaccharide Biosynthesis Protein SpsA, Chain A"/>
    <property type="match status" value="1"/>
</dbReference>
<dbReference type="PANTHER" id="PTHR43398">
    <property type="entry name" value="DOLICHOL-PHOSPHATE MANNOSYLTRANSFERASE SUBUNIT 1"/>
    <property type="match status" value="1"/>
</dbReference>
<evidence type="ECO:0000313" key="5">
    <source>
        <dbReference type="EMBL" id="OGM68967.1"/>
    </source>
</evidence>
<evidence type="ECO:0000259" key="4">
    <source>
        <dbReference type="Pfam" id="PF00535"/>
    </source>
</evidence>